<comment type="caution">
    <text evidence="1">The sequence shown here is derived from an EMBL/GenBank/DDBJ whole genome shotgun (WGS) entry which is preliminary data.</text>
</comment>
<evidence type="ECO:0000313" key="1">
    <source>
        <dbReference type="EMBL" id="KAF3611859.1"/>
    </source>
</evidence>
<organism evidence="1 2">
    <name type="scientific">Brassica cretica</name>
    <name type="common">Mustard</name>
    <dbReference type="NCBI Taxonomy" id="69181"/>
    <lineage>
        <taxon>Eukaryota</taxon>
        <taxon>Viridiplantae</taxon>
        <taxon>Streptophyta</taxon>
        <taxon>Embryophyta</taxon>
        <taxon>Tracheophyta</taxon>
        <taxon>Spermatophyta</taxon>
        <taxon>Magnoliopsida</taxon>
        <taxon>eudicotyledons</taxon>
        <taxon>Gunneridae</taxon>
        <taxon>Pentapetalae</taxon>
        <taxon>rosids</taxon>
        <taxon>malvids</taxon>
        <taxon>Brassicales</taxon>
        <taxon>Brassicaceae</taxon>
        <taxon>Brassiceae</taxon>
        <taxon>Brassica</taxon>
    </lineage>
</organism>
<evidence type="ECO:0000313" key="2">
    <source>
        <dbReference type="Proteomes" id="UP000266723"/>
    </source>
</evidence>
<name>A0ABQ7F7I9_BRACR</name>
<sequence length="98" mass="11540">MLVEPMRVSVSTHDVIEKVEHVDPGEAGEYWERRTGVMRPPHFSQVSRMSRACVSIRRGLTRTSQDRLTTLMRFTMFLRKLFSRFYGSRIVLLYVFEA</sequence>
<keyword evidence="2" id="KW-1185">Reference proteome</keyword>
<protein>
    <submittedName>
        <fullName evidence="1">Uncharacterized protein</fullName>
    </submittedName>
</protein>
<accession>A0ABQ7F7I9</accession>
<dbReference type="Proteomes" id="UP000266723">
    <property type="component" value="Unassembled WGS sequence"/>
</dbReference>
<proteinExistence type="predicted"/>
<reference evidence="1 2" key="1">
    <citation type="journal article" date="2020" name="BMC Genomics">
        <title>Intraspecific diversification of the crop wild relative Brassica cretica Lam. using demographic model selection.</title>
        <authorList>
            <person name="Kioukis A."/>
            <person name="Michalopoulou V.A."/>
            <person name="Briers L."/>
            <person name="Pirintsos S."/>
            <person name="Studholme D.J."/>
            <person name="Pavlidis P."/>
            <person name="Sarris P.F."/>
        </authorList>
    </citation>
    <scope>NUCLEOTIDE SEQUENCE [LARGE SCALE GENOMIC DNA]</scope>
    <source>
        <strain evidence="2">cv. PFS-1207/04</strain>
    </source>
</reference>
<dbReference type="EMBL" id="QGKV02000297">
    <property type="protein sequence ID" value="KAF3611859.1"/>
    <property type="molecule type" value="Genomic_DNA"/>
</dbReference>
<gene>
    <name evidence="1" type="ORF">DY000_02048790</name>
</gene>